<dbReference type="PROSITE" id="PS51257">
    <property type="entry name" value="PROKAR_LIPOPROTEIN"/>
    <property type="match status" value="1"/>
</dbReference>
<reference evidence="6 7" key="1">
    <citation type="submission" date="2021-03" db="EMBL/GenBank/DDBJ databases">
        <title>Whole genome sequence of Metabacillus bambusae BG109.</title>
        <authorList>
            <person name="Jeong J.W."/>
        </authorList>
    </citation>
    <scope>NUCLEOTIDE SEQUENCE [LARGE SCALE GENOMIC DNA]</scope>
    <source>
        <strain evidence="6 7">BG109</strain>
    </source>
</reference>
<gene>
    <name evidence="6" type="ORF">I7822_03385</name>
</gene>
<feature type="region of interest" description="Disordered" evidence="4">
    <location>
        <begin position="499"/>
        <end position="519"/>
    </location>
</feature>
<feature type="chain" id="PRO_5046581411" evidence="5">
    <location>
        <begin position="25"/>
        <end position="519"/>
    </location>
</feature>
<sequence length="519" mass="57436">MKRDILFKMIVFLAIISLILTACSSTSSTNSQKPSDTKAKNAENINTEVQVDAPFDGWVEGLPKITAPEGFDWKQFEGVELNVITENTPPSSALAANINLFEDVTGIKVNIEQSDLGTVVEKTSLDFNAKSAKYHVIYADPYQILAKHSQHFVDLNAFIDEKTMPAIPGGLEDFIPSQLEVNGYMGDTEALYTLPYDNPTMVLAYRKDVFEKYKDEFMADKGFDWTPGPDLTWEQYYEAAKWITEKAAAGEITEVKYGAGHQAKQHDSLMNDYSNILAAYGGDYFEDTELGAVGKSNPGKSAMTSDAAKKSAELYKKIIDVSAPGSTSWDWSGLGEGFAAGDIAMAPEWHEFSSMFENPDSSKVVGKVAWASLPKGDVRHAHSYGGTGIGINKYGTDEEKKAAWLFLVWATSPQAQYMILKSEVGGSTPTRHSVYEIEEVQKGMQAGTEESKQMPNLLPMKVTLEAWEEENVYMRPKVPQWPQIDTFIFTELSKMLADQQTPEETVEEIAKQSNQATGN</sequence>
<keyword evidence="3 5" id="KW-0732">Signal</keyword>
<dbReference type="InterPro" id="IPR006059">
    <property type="entry name" value="SBP"/>
</dbReference>
<evidence type="ECO:0000313" key="6">
    <source>
        <dbReference type="EMBL" id="MBO1510731.1"/>
    </source>
</evidence>
<feature type="signal peptide" evidence="5">
    <location>
        <begin position="1"/>
        <end position="24"/>
    </location>
</feature>
<dbReference type="SUPFAM" id="SSF53850">
    <property type="entry name" value="Periplasmic binding protein-like II"/>
    <property type="match status" value="1"/>
</dbReference>
<protein>
    <submittedName>
        <fullName evidence="6">Extracellular solute-binding protein</fullName>
    </submittedName>
</protein>
<comment type="similarity">
    <text evidence="1">Belongs to the bacterial solute-binding protein 1 family.</text>
</comment>
<dbReference type="RefSeq" id="WP_207975367.1">
    <property type="nucleotide sequence ID" value="NZ_JAGDEL010000002.1"/>
</dbReference>
<dbReference type="Proteomes" id="UP000663981">
    <property type="component" value="Unassembled WGS sequence"/>
</dbReference>
<organism evidence="6 7">
    <name type="scientific">Metabacillus bambusae</name>
    <dbReference type="NCBI Taxonomy" id="2795218"/>
    <lineage>
        <taxon>Bacteria</taxon>
        <taxon>Bacillati</taxon>
        <taxon>Bacillota</taxon>
        <taxon>Bacilli</taxon>
        <taxon>Bacillales</taxon>
        <taxon>Bacillaceae</taxon>
        <taxon>Metabacillus</taxon>
    </lineage>
</organism>
<dbReference type="InterPro" id="IPR050490">
    <property type="entry name" value="Bact_solute-bd_prot1"/>
</dbReference>
<evidence type="ECO:0000256" key="5">
    <source>
        <dbReference type="SAM" id="SignalP"/>
    </source>
</evidence>
<evidence type="ECO:0000313" key="7">
    <source>
        <dbReference type="Proteomes" id="UP000663981"/>
    </source>
</evidence>
<dbReference type="PANTHER" id="PTHR43649:SF34">
    <property type="entry name" value="ABC TRANSPORTER PERIPLASMIC-BINDING PROTEIN YCJN-RELATED"/>
    <property type="match status" value="1"/>
</dbReference>
<keyword evidence="2" id="KW-0813">Transport</keyword>
<dbReference type="Gene3D" id="3.40.190.10">
    <property type="entry name" value="Periplasmic binding protein-like II"/>
    <property type="match status" value="2"/>
</dbReference>
<keyword evidence="7" id="KW-1185">Reference proteome</keyword>
<evidence type="ECO:0000256" key="2">
    <source>
        <dbReference type="ARBA" id="ARBA00022448"/>
    </source>
</evidence>
<name>A0ABS3MY12_9BACI</name>
<evidence type="ECO:0000256" key="3">
    <source>
        <dbReference type="ARBA" id="ARBA00022729"/>
    </source>
</evidence>
<dbReference type="EMBL" id="JAGDEL010000002">
    <property type="protein sequence ID" value="MBO1510731.1"/>
    <property type="molecule type" value="Genomic_DNA"/>
</dbReference>
<dbReference type="Pfam" id="PF01547">
    <property type="entry name" value="SBP_bac_1"/>
    <property type="match status" value="1"/>
</dbReference>
<evidence type="ECO:0000256" key="1">
    <source>
        <dbReference type="ARBA" id="ARBA00008520"/>
    </source>
</evidence>
<proteinExistence type="inferred from homology"/>
<comment type="caution">
    <text evidence="6">The sequence shown here is derived from an EMBL/GenBank/DDBJ whole genome shotgun (WGS) entry which is preliminary data.</text>
</comment>
<dbReference type="PANTHER" id="PTHR43649">
    <property type="entry name" value="ARABINOSE-BINDING PROTEIN-RELATED"/>
    <property type="match status" value="1"/>
</dbReference>
<accession>A0ABS3MY12</accession>
<evidence type="ECO:0000256" key="4">
    <source>
        <dbReference type="SAM" id="MobiDB-lite"/>
    </source>
</evidence>